<dbReference type="Proteomes" id="UP001597229">
    <property type="component" value="Unassembled WGS sequence"/>
</dbReference>
<dbReference type="Gene3D" id="1.10.357.10">
    <property type="entry name" value="Tetracycline Repressor, domain 2"/>
    <property type="match status" value="1"/>
</dbReference>
<name>A0ABW3VWE4_9ACTN</name>
<dbReference type="Gene3D" id="1.10.10.60">
    <property type="entry name" value="Homeodomain-like"/>
    <property type="match status" value="1"/>
</dbReference>
<evidence type="ECO:0000256" key="1">
    <source>
        <dbReference type="ARBA" id="ARBA00023015"/>
    </source>
</evidence>
<dbReference type="PANTHER" id="PTHR30055:SF148">
    <property type="entry name" value="TETR-FAMILY TRANSCRIPTIONAL REGULATOR"/>
    <property type="match status" value="1"/>
</dbReference>
<dbReference type="InterPro" id="IPR009057">
    <property type="entry name" value="Homeodomain-like_sf"/>
</dbReference>
<evidence type="ECO:0000313" key="7">
    <source>
        <dbReference type="Proteomes" id="UP001597229"/>
    </source>
</evidence>
<dbReference type="SUPFAM" id="SSF46689">
    <property type="entry name" value="Homeodomain-like"/>
    <property type="match status" value="1"/>
</dbReference>
<dbReference type="InterPro" id="IPR050109">
    <property type="entry name" value="HTH-type_TetR-like_transc_reg"/>
</dbReference>
<proteinExistence type="predicted"/>
<keyword evidence="3" id="KW-0804">Transcription</keyword>
<dbReference type="Pfam" id="PF16859">
    <property type="entry name" value="TetR_C_11"/>
    <property type="match status" value="1"/>
</dbReference>
<keyword evidence="1" id="KW-0805">Transcription regulation</keyword>
<keyword evidence="7" id="KW-1185">Reference proteome</keyword>
<evidence type="ECO:0000256" key="2">
    <source>
        <dbReference type="ARBA" id="ARBA00023125"/>
    </source>
</evidence>
<evidence type="ECO:0000313" key="6">
    <source>
        <dbReference type="EMBL" id="MFD1247368.1"/>
    </source>
</evidence>
<dbReference type="PANTHER" id="PTHR30055">
    <property type="entry name" value="HTH-TYPE TRANSCRIPTIONAL REGULATOR RUTR"/>
    <property type="match status" value="1"/>
</dbReference>
<evidence type="ECO:0000256" key="4">
    <source>
        <dbReference type="PROSITE-ProRule" id="PRU00335"/>
    </source>
</evidence>
<dbReference type="PROSITE" id="PS50977">
    <property type="entry name" value="HTH_TETR_2"/>
    <property type="match status" value="1"/>
</dbReference>
<dbReference type="InterPro" id="IPR011075">
    <property type="entry name" value="TetR_C"/>
</dbReference>
<dbReference type="InterPro" id="IPR036271">
    <property type="entry name" value="Tet_transcr_reg_TetR-rel_C_sf"/>
</dbReference>
<gene>
    <name evidence="6" type="ORF">ACFQ3F_06170</name>
</gene>
<dbReference type="EMBL" id="JBHTLX010000008">
    <property type="protein sequence ID" value="MFD1247368.1"/>
    <property type="molecule type" value="Genomic_DNA"/>
</dbReference>
<feature type="DNA-binding region" description="H-T-H motif" evidence="4">
    <location>
        <begin position="14"/>
        <end position="33"/>
    </location>
</feature>
<reference evidence="7" key="1">
    <citation type="journal article" date="2019" name="Int. J. Syst. Evol. Microbiol.">
        <title>The Global Catalogue of Microorganisms (GCM) 10K type strain sequencing project: providing services to taxonomists for standard genome sequencing and annotation.</title>
        <authorList>
            <consortium name="The Broad Institute Genomics Platform"/>
            <consortium name="The Broad Institute Genome Sequencing Center for Infectious Disease"/>
            <person name="Wu L."/>
            <person name="Ma J."/>
        </authorList>
    </citation>
    <scope>NUCLEOTIDE SEQUENCE [LARGE SCALE GENOMIC DNA]</scope>
    <source>
        <strain evidence="7">CCUG 52478</strain>
    </source>
</reference>
<feature type="domain" description="HTH tetR-type" evidence="5">
    <location>
        <begin position="1"/>
        <end position="51"/>
    </location>
</feature>
<sequence length="172" mass="18621">MLELLHAGGPDAVTVEAVAARSGVAKTTIYRRHENRVDLLRATVTAAVGEPMPLLQGSVREKIRDALRQTWGQMAKVLGPGGLAAMVAEADPEFARLFRQTLQPFEDTLAARIDEDARAGLLRPDTDAEAAVSLFVGAYLGELVRRGSVDDGWLDRCLEMMWAAIAPHEGES</sequence>
<dbReference type="Pfam" id="PF00440">
    <property type="entry name" value="TetR_N"/>
    <property type="match status" value="1"/>
</dbReference>
<accession>A0ABW3VWE4</accession>
<keyword evidence="2 4" id="KW-0238">DNA-binding</keyword>
<organism evidence="6 7">
    <name type="scientific">Nocardioides ginsengisoli</name>
    <dbReference type="NCBI Taxonomy" id="363868"/>
    <lineage>
        <taxon>Bacteria</taxon>
        <taxon>Bacillati</taxon>
        <taxon>Actinomycetota</taxon>
        <taxon>Actinomycetes</taxon>
        <taxon>Propionibacteriales</taxon>
        <taxon>Nocardioidaceae</taxon>
        <taxon>Nocardioides</taxon>
    </lineage>
</organism>
<protein>
    <submittedName>
        <fullName evidence="6">TetR/AcrR family transcriptional regulator</fullName>
    </submittedName>
</protein>
<dbReference type="RefSeq" id="WP_367921397.1">
    <property type="nucleotide sequence ID" value="NZ_BAABAC010000042.1"/>
</dbReference>
<dbReference type="InterPro" id="IPR001647">
    <property type="entry name" value="HTH_TetR"/>
</dbReference>
<evidence type="ECO:0000256" key="3">
    <source>
        <dbReference type="ARBA" id="ARBA00023163"/>
    </source>
</evidence>
<comment type="caution">
    <text evidence="6">The sequence shown here is derived from an EMBL/GenBank/DDBJ whole genome shotgun (WGS) entry which is preliminary data.</text>
</comment>
<evidence type="ECO:0000259" key="5">
    <source>
        <dbReference type="PROSITE" id="PS50977"/>
    </source>
</evidence>
<dbReference type="SUPFAM" id="SSF48498">
    <property type="entry name" value="Tetracyclin repressor-like, C-terminal domain"/>
    <property type="match status" value="1"/>
</dbReference>